<dbReference type="PANTHER" id="PTHR22805">
    <property type="entry name" value="WDR41-RELATED"/>
    <property type="match status" value="1"/>
</dbReference>
<dbReference type="InterPro" id="IPR001680">
    <property type="entry name" value="WD40_rpt"/>
</dbReference>
<dbReference type="InterPro" id="IPR036322">
    <property type="entry name" value="WD40_repeat_dom_sf"/>
</dbReference>
<dbReference type="SUPFAM" id="SSF50978">
    <property type="entry name" value="WD40 repeat-like"/>
    <property type="match status" value="1"/>
</dbReference>
<dbReference type="Proteomes" id="UP001150062">
    <property type="component" value="Unassembled WGS sequence"/>
</dbReference>
<dbReference type="Gene3D" id="2.130.10.10">
    <property type="entry name" value="YVTN repeat-like/Quinoprotein amine dehydrogenase"/>
    <property type="match status" value="2"/>
</dbReference>
<dbReference type="EMBL" id="JAOAOG010000073">
    <property type="protein sequence ID" value="KAJ6250800.1"/>
    <property type="molecule type" value="Genomic_DNA"/>
</dbReference>
<sequence length="513" mass="57846">MGTINSTEINNKKTTTNFGKTRMGMGQLKTNKSIPSQKKHKRKNYRNIISTIQILESKNDPITSLQTLGDNYLLSFTDEGGLTLWNHQDGIKLFDFPSAHNSRITSAIFLPTKSVLVTGSLDTKLKIWDASENGKLIKTLHNHQKPVRILLQLSDEFFCSAGDDDCILIWDSQSMEIFSKIPINIDQSLLETPKKKQINKNSPNNYFSSSSVPVNTTLFRSKPQNLLGGVRKIIHLEESQIVIFREHSNFLVVSEVQYNQSETIGILEGLSGEIIELKKFPNSPHLIAIDQWGRIIVWHTNDKIQIAIGSASEKVIKVMQSSINLTILDQQRFAVSFGNRLSLFRFTNNQIIKTKLNISIKNAPITHLISIFDGDCLVTYSLGGALGIWKTTDINEDEDEGNGNNGNNKKINKQTQKKSINKGDLSEKALQYCVEMVPPINTGMVNQLVPLNYHSFATCSSDNLVILWKDSIIHQEYLNSIARNSILQYNSEQIFYENFSDSEENSSSEKDEN</sequence>
<dbReference type="InterPro" id="IPR015943">
    <property type="entry name" value="WD40/YVTN_repeat-like_dom_sf"/>
</dbReference>
<evidence type="ECO:0000313" key="4">
    <source>
        <dbReference type="Proteomes" id="UP001150062"/>
    </source>
</evidence>
<feature type="compositionally biased region" description="Low complexity" evidence="2">
    <location>
        <begin position="12"/>
        <end position="21"/>
    </location>
</feature>
<accession>A0ABQ8Z1Y2</accession>
<feature type="region of interest" description="Disordered" evidence="2">
    <location>
        <begin position="1"/>
        <end position="23"/>
    </location>
</feature>
<feature type="repeat" description="WD" evidence="1">
    <location>
        <begin position="97"/>
        <end position="138"/>
    </location>
</feature>
<comment type="caution">
    <text evidence="3">The sequence shown here is derived from an EMBL/GenBank/DDBJ whole genome shotgun (WGS) entry which is preliminary data.</text>
</comment>
<dbReference type="PROSITE" id="PS50082">
    <property type="entry name" value="WD_REPEATS_2"/>
    <property type="match status" value="1"/>
</dbReference>
<dbReference type="PROSITE" id="PS50294">
    <property type="entry name" value="WD_REPEATS_REGION"/>
    <property type="match status" value="1"/>
</dbReference>
<evidence type="ECO:0000313" key="3">
    <source>
        <dbReference type="EMBL" id="KAJ6250800.1"/>
    </source>
</evidence>
<organism evidence="3 4">
    <name type="scientific">Anaeramoeba flamelloides</name>
    <dbReference type="NCBI Taxonomy" id="1746091"/>
    <lineage>
        <taxon>Eukaryota</taxon>
        <taxon>Metamonada</taxon>
        <taxon>Anaeramoebidae</taxon>
        <taxon>Anaeramoeba</taxon>
    </lineage>
</organism>
<gene>
    <name evidence="3" type="ORF">M0813_15615</name>
</gene>
<dbReference type="Pfam" id="PF00400">
    <property type="entry name" value="WD40"/>
    <property type="match status" value="2"/>
</dbReference>
<evidence type="ECO:0000256" key="1">
    <source>
        <dbReference type="PROSITE-ProRule" id="PRU00221"/>
    </source>
</evidence>
<keyword evidence="1" id="KW-0853">WD repeat</keyword>
<proteinExistence type="predicted"/>
<evidence type="ECO:0000256" key="2">
    <source>
        <dbReference type="SAM" id="MobiDB-lite"/>
    </source>
</evidence>
<name>A0ABQ8Z1Y2_9EUKA</name>
<dbReference type="InterPro" id="IPR040102">
    <property type="entry name" value="WDR41"/>
</dbReference>
<dbReference type="PANTHER" id="PTHR22805:SF2">
    <property type="entry name" value="WD REPEAT-CONTAINING PROTEIN 41"/>
    <property type="match status" value="1"/>
</dbReference>
<reference evidence="3" key="1">
    <citation type="submission" date="2022-08" db="EMBL/GenBank/DDBJ databases">
        <title>Novel sulfate-reducing endosymbionts in the free-living metamonad Anaeramoeba.</title>
        <authorList>
            <person name="Jerlstrom-Hultqvist J."/>
            <person name="Cepicka I."/>
            <person name="Gallot-Lavallee L."/>
            <person name="Salas-Leiva D."/>
            <person name="Curtis B.A."/>
            <person name="Zahonova K."/>
            <person name="Pipaliya S."/>
            <person name="Dacks J."/>
            <person name="Roger A.J."/>
        </authorList>
    </citation>
    <scope>NUCLEOTIDE SEQUENCE</scope>
    <source>
        <strain evidence="3">Schooner1</strain>
    </source>
</reference>
<keyword evidence="4" id="KW-1185">Reference proteome</keyword>
<feature type="compositionally biased region" description="Basic residues" evidence="2">
    <location>
        <begin position="410"/>
        <end position="419"/>
    </location>
</feature>
<feature type="region of interest" description="Disordered" evidence="2">
    <location>
        <begin position="397"/>
        <end position="419"/>
    </location>
</feature>
<protein>
    <submittedName>
        <fullName evidence="3">Wdr41-related</fullName>
    </submittedName>
</protein>
<dbReference type="SMART" id="SM00320">
    <property type="entry name" value="WD40"/>
    <property type="match status" value="6"/>
</dbReference>